<evidence type="ECO:0000256" key="3">
    <source>
        <dbReference type="ARBA" id="ARBA00022737"/>
    </source>
</evidence>
<evidence type="ECO:0000259" key="12">
    <source>
        <dbReference type="PROSITE" id="PS50157"/>
    </source>
</evidence>
<keyword evidence="9" id="KW-0539">Nucleus</keyword>
<feature type="region of interest" description="Disordered" evidence="11">
    <location>
        <begin position="283"/>
        <end position="385"/>
    </location>
</feature>
<evidence type="ECO:0000256" key="7">
    <source>
        <dbReference type="ARBA" id="ARBA00023125"/>
    </source>
</evidence>
<dbReference type="GO" id="GO:0005667">
    <property type="term" value="C:transcription regulator complex"/>
    <property type="evidence" value="ECO:0007669"/>
    <property type="project" value="TreeGrafter"/>
</dbReference>
<dbReference type="GeneID" id="19200043"/>
<protein>
    <recommendedName>
        <fullName evidence="12">C2H2-type domain-containing protein</fullName>
    </recommendedName>
</protein>
<evidence type="ECO:0000313" key="13">
    <source>
        <dbReference type="EMBL" id="EIW79243.1"/>
    </source>
</evidence>
<dbReference type="PROSITE" id="PS50157">
    <property type="entry name" value="ZINC_FINGER_C2H2_2"/>
    <property type="match status" value="4"/>
</dbReference>
<comment type="subcellular location">
    <subcellularLocation>
        <location evidence="1">Nucleus</location>
    </subcellularLocation>
</comment>
<dbReference type="GO" id="GO:0000978">
    <property type="term" value="F:RNA polymerase II cis-regulatory region sequence-specific DNA binding"/>
    <property type="evidence" value="ECO:0007669"/>
    <property type="project" value="TreeGrafter"/>
</dbReference>
<dbReference type="PROSITE" id="PS00028">
    <property type="entry name" value="ZINC_FINGER_C2H2_1"/>
    <property type="match status" value="5"/>
</dbReference>
<evidence type="ECO:0000256" key="8">
    <source>
        <dbReference type="ARBA" id="ARBA00023163"/>
    </source>
</evidence>
<dbReference type="FunFam" id="3.30.160.60:FF:000624">
    <property type="entry name" value="zinc finger protein 697"/>
    <property type="match status" value="1"/>
</dbReference>
<dbReference type="FunFam" id="3.30.160.60:FF:000072">
    <property type="entry name" value="zinc finger protein 143 isoform X1"/>
    <property type="match status" value="1"/>
</dbReference>
<feature type="domain" description="C2H2-type" evidence="12">
    <location>
        <begin position="703"/>
        <end position="732"/>
    </location>
</feature>
<keyword evidence="14" id="KW-1185">Reference proteome</keyword>
<feature type="region of interest" description="Disordered" evidence="11">
    <location>
        <begin position="423"/>
        <end position="489"/>
    </location>
</feature>
<evidence type="ECO:0000256" key="10">
    <source>
        <dbReference type="PROSITE-ProRule" id="PRU00042"/>
    </source>
</evidence>
<dbReference type="InterPro" id="IPR036236">
    <property type="entry name" value="Znf_C2H2_sf"/>
</dbReference>
<dbReference type="SUPFAM" id="SSF57667">
    <property type="entry name" value="beta-beta-alpha zinc fingers"/>
    <property type="match status" value="4"/>
</dbReference>
<dbReference type="FunFam" id="3.30.160.60:FF:000325">
    <property type="entry name" value="ZFP90 zinc finger protein"/>
    <property type="match status" value="1"/>
</dbReference>
<reference evidence="14" key="1">
    <citation type="journal article" date="2012" name="Science">
        <title>The Paleozoic origin of enzymatic lignin decomposition reconstructed from 31 fungal genomes.</title>
        <authorList>
            <person name="Floudas D."/>
            <person name="Binder M."/>
            <person name="Riley R."/>
            <person name="Barry K."/>
            <person name="Blanchette R.A."/>
            <person name="Henrissat B."/>
            <person name="Martinez A.T."/>
            <person name="Otillar R."/>
            <person name="Spatafora J.W."/>
            <person name="Yadav J.S."/>
            <person name="Aerts A."/>
            <person name="Benoit I."/>
            <person name="Boyd A."/>
            <person name="Carlson A."/>
            <person name="Copeland A."/>
            <person name="Coutinho P.M."/>
            <person name="de Vries R.P."/>
            <person name="Ferreira P."/>
            <person name="Findley K."/>
            <person name="Foster B."/>
            <person name="Gaskell J."/>
            <person name="Glotzer D."/>
            <person name="Gorecki P."/>
            <person name="Heitman J."/>
            <person name="Hesse C."/>
            <person name="Hori C."/>
            <person name="Igarashi K."/>
            <person name="Jurgens J.A."/>
            <person name="Kallen N."/>
            <person name="Kersten P."/>
            <person name="Kohler A."/>
            <person name="Kuees U."/>
            <person name="Kumar T.K.A."/>
            <person name="Kuo A."/>
            <person name="LaButti K."/>
            <person name="Larrondo L.F."/>
            <person name="Lindquist E."/>
            <person name="Ling A."/>
            <person name="Lombard V."/>
            <person name="Lucas S."/>
            <person name="Lundell T."/>
            <person name="Martin R."/>
            <person name="McLaughlin D.J."/>
            <person name="Morgenstern I."/>
            <person name="Morin E."/>
            <person name="Murat C."/>
            <person name="Nagy L.G."/>
            <person name="Nolan M."/>
            <person name="Ohm R.A."/>
            <person name="Patyshakuliyeva A."/>
            <person name="Rokas A."/>
            <person name="Ruiz-Duenas F.J."/>
            <person name="Sabat G."/>
            <person name="Salamov A."/>
            <person name="Samejima M."/>
            <person name="Schmutz J."/>
            <person name="Slot J.C."/>
            <person name="St John F."/>
            <person name="Stenlid J."/>
            <person name="Sun H."/>
            <person name="Sun S."/>
            <person name="Syed K."/>
            <person name="Tsang A."/>
            <person name="Wiebenga A."/>
            <person name="Young D."/>
            <person name="Pisabarro A."/>
            <person name="Eastwood D.C."/>
            <person name="Martin F."/>
            <person name="Cullen D."/>
            <person name="Grigoriev I.V."/>
            <person name="Hibbett D.S."/>
        </authorList>
    </citation>
    <scope>NUCLEOTIDE SEQUENCE [LARGE SCALE GENOMIC DNA]</scope>
    <source>
        <strain evidence="14">RWD-64-598 SS2</strain>
    </source>
</reference>
<evidence type="ECO:0000256" key="6">
    <source>
        <dbReference type="ARBA" id="ARBA00023015"/>
    </source>
</evidence>
<feature type="region of interest" description="Disordered" evidence="11">
    <location>
        <begin position="222"/>
        <end position="255"/>
    </location>
</feature>
<dbReference type="OrthoDB" id="3437960at2759"/>
<name>A0A5M3MJE7_CONPW</name>
<feature type="region of interest" description="Disordered" evidence="11">
    <location>
        <begin position="495"/>
        <end position="514"/>
    </location>
</feature>
<gene>
    <name evidence="13" type="ORF">CONPUDRAFT_127181</name>
</gene>
<evidence type="ECO:0000313" key="14">
    <source>
        <dbReference type="Proteomes" id="UP000053558"/>
    </source>
</evidence>
<sequence length="751" mass="81515">MDAEFGLSSECTDQCVVVACTDPSHPLRPCPSNHSCDDIASCSESSDCRKDDCPTLECQDCATEPCTKCPALDDLLKCCTDYIAEHPWYTSLTDIDCCCIHSGTESHPLPVLDMLPPLSASQTVHLSNGPEELPHDPPNGSIRAHPCMWATCTATFGCLDELIEHVNSTHLAATAASCHWGDCAANPDALAPHLLLHHLNIPDHAHGDGDLTRGSAYLHTTQTSNGYLNQPPHTPPDMNFTSQPLNRSEPDMDHHRSAQYESSLYTQASPHMFPRQALHDVAPSLGQSYGHGLQRSQQNYHHAPSPSYAFQANATHHHSAPSLQHQQYDPSLDHPFQQSQPHGAHSYAVSSTRETVEYYGFPQHSSQPQNHHARHSPGSNETQTAMPTEVPFQAGADRSQPGVQPGYVQQQNMEYTAAQNDVTWSAPPSAPTQGGYDQSVSSLSSSPFSSAPSPSAAVSVYASPPSLAVALQESPPPQHQLSPSTDDQEREVFAGLPGGAKTTPSSHAQEQPSADSIDVHECLWMTSCPLHSHPSSSHHQFRTWACYKTFPTSAALTQHIAEAHVGSGKARYECFWQGCNRNSGLGDGTGGSGENEGFGSKQKIMRHIQSHTGHRPFQCSVCKQNFSEAATLQQHMRRHTKEKPYACDYPGCGKAFAITGALTIHKRTHFGLRPFKCTYCDKAFAESSNLAKHLRTHTGARPYVCAEPGCGKSFARPDQLARHGAIHRKGGPSVRPSPPDSISDVLVAVHD</sequence>
<keyword evidence="2" id="KW-0479">Metal-binding</keyword>
<dbReference type="GO" id="GO:0000981">
    <property type="term" value="F:DNA-binding transcription factor activity, RNA polymerase II-specific"/>
    <property type="evidence" value="ECO:0007669"/>
    <property type="project" value="UniProtKB-ARBA"/>
</dbReference>
<dbReference type="FunFam" id="3.30.160.60:FF:000125">
    <property type="entry name" value="Putative zinc finger protein 143"/>
    <property type="match status" value="1"/>
</dbReference>
<evidence type="ECO:0000256" key="5">
    <source>
        <dbReference type="ARBA" id="ARBA00022833"/>
    </source>
</evidence>
<dbReference type="RefSeq" id="XP_007770921.1">
    <property type="nucleotide sequence ID" value="XM_007772731.1"/>
</dbReference>
<feature type="domain" description="C2H2-type" evidence="12">
    <location>
        <begin position="675"/>
        <end position="702"/>
    </location>
</feature>
<feature type="domain" description="C2H2-type" evidence="12">
    <location>
        <begin position="645"/>
        <end position="674"/>
    </location>
</feature>
<proteinExistence type="predicted"/>
<dbReference type="Proteomes" id="UP000053558">
    <property type="component" value="Unassembled WGS sequence"/>
</dbReference>
<dbReference type="PANTHER" id="PTHR14003:SF19">
    <property type="entry name" value="YY2 TRANSCRIPTION FACTOR"/>
    <property type="match status" value="1"/>
</dbReference>
<evidence type="ECO:0000256" key="4">
    <source>
        <dbReference type="ARBA" id="ARBA00022771"/>
    </source>
</evidence>
<dbReference type="EMBL" id="JH711581">
    <property type="protein sequence ID" value="EIW79243.1"/>
    <property type="molecule type" value="Genomic_DNA"/>
</dbReference>
<keyword evidence="5" id="KW-0862">Zinc</keyword>
<keyword evidence="4 10" id="KW-0863">Zinc-finger</keyword>
<dbReference type="GO" id="GO:0031519">
    <property type="term" value="C:PcG protein complex"/>
    <property type="evidence" value="ECO:0007669"/>
    <property type="project" value="TreeGrafter"/>
</dbReference>
<dbReference type="AlphaFoldDB" id="A0A5M3MJE7"/>
<organism evidence="13 14">
    <name type="scientific">Coniophora puteana (strain RWD-64-598)</name>
    <name type="common">Brown rot fungus</name>
    <dbReference type="NCBI Taxonomy" id="741705"/>
    <lineage>
        <taxon>Eukaryota</taxon>
        <taxon>Fungi</taxon>
        <taxon>Dikarya</taxon>
        <taxon>Basidiomycota</taxon>
        <taxon>Agaricomycotina</taxon>
        <taxon>Agaricomycetes</taxon>
        <taxon>Agaricomycetidae</taxon>
        <taxon>Boletales</taxon>
        <taxon>Coniophorineae</taxon>
        <taxon>Coniophoraceae</taxon>
        <taxon>Coniophora</taxon>
    </lineage>
</organism>
<dbReference type="Gene3D" id="3.30.160.60">
    <property type="entry name" value="Classic Zinc Finger"/>
    <property type="match status" value="6"/>
</dbReference>
<evidence type="ECO:0000256" key="2">
    <source>
        <dbReference type="ARBA" id="ARBA00022723"/>
    </source>
</evidence>
<feature type="domain" description="C2H2-type" evidence="12">
    <location>
        <begin position="617"/>
        <end position="644"/>
    </location>
</feature>
<dbReference type="Pfam" id="PF00096">
    <property type="entry name" value="zf-C2H2"/>
    <property type="match status" value="3"/>
</dbReference>
<keyword evidence="6" id="KW-0805">Transcription regulation</keyword>
<dbReference type="SMART" id="SM00355">
    <property type="entry name" value="ZnF_C2H2"/>
    <property type="match status" value="8"/>
</dbReference>
<dbReference type="KEGG" id="cput:CONPUDRAFT_127181"/>
<evidence type="ECO:0000256" key="1">
    <source>
        <dbReference type="ARBA" id="ARBA00004123"/>
    </source>
</evidence>
<dbReference type="PANTHER" id="PTHR14003">
    <property type="entry name" value="TRANSCRIPTIONAL REPRESSOR PROTEIN YY"/>
    <property type="match status" value="1"/>
</dbReference>
<feature type="compositionally biased region" description="Polar residues" evidence="11">
    <location>
        <begin position="502"/>
        <end position="514"/>
    </location>
</feature>
<keyword evidence="3" id="KW-0677">Repeat</keyword>
<dbReference type="GO" id="GO:0000785">
    <property type="term" value="C:chromatin"/>
    <property type="evidence" value="ECO:0007669"/>
    <property type="project" value="TreeGrafter"/>
</dbReference>
<comment type="caution">
    <text evidence="13">The sequence shown here is derived from an EMBL/GenBank/DDBJ whole genome shotgun (WGS) entry which is preliminary data.</text>
</comment>
<feature type="compositionally biased region" description="Low complexity" evidence="11">
    <location>
        <begin position="439"/>
        <end position="470"/>
    </location>
</feature>
<evidence type="ECO:0000256" key="9">
    <source>
        <dbReference type="ARBA" id="ARBA00023242"/>
    </source>
</evidence>
<accession>A0A5M3MJE7</accession>
<keyword evidence="8" id="KW-0804">Transcription</keyword>
<dbReference type="InterPro" id="IPR013087">
    <property type="entry name" value="Znf_C2H2_type"/>
</dbReference>
<dbReference type="GO" id="GO:0008270">
    <property type="term" value="F:zinc ion binding"/>
    <property type="evidence" value="ECO:0007669"/>
    <property type="project" value="UniProtKB-KW"/>
</dbReference>
<evidence type="ECO:0000256" key="11">
    <source>
        <dbReference type="SAM" id="MobiDB-lite"/>
    </source>
</evidence>
<keyword evidence="7" id="KW-0238">DNA-binding</keyword>